<evidence type="ECO:0000313" key="3">
    <source>
        <dbReference type="Proteomes" id="UP000051574"/>
    </source>
</evidence>
<feature type="region of interest" description="Disordered" evidence="1">
    <location>
        <begin position="17"/>
        <end position="38"/>
    </location>
</feature>
<sequence>DNTINNSDLLAILEGDGEDSELKKNQDADGIGSADVNISESGTSKTYSVLKESTLRKTEVDRKQKSPMSKMTEREIALRQLKELPVGSRRRRGKLITNNSLEITIIENELDIQSDVPSRNTLVLNDKEDLVKKLHPKISGNSNNNPKLIQSQANIEQKQIISSVPDKIEDKSATKEINDTDAIGIEQSDIRQANNNLDKDKQVTTKIDSEDSNTKASENRQTMDSESELIGSAKTKSDIKQKVCHALPTIEHVESHIKTKDVEQESQVIDVNEKLKSNEINPTINTKSGDKSKKIELLVKSPSAKTAECKIKDTLPKEEFVERKHIGNPPIKTYTRKRKSTEDISVVSNVPDKKIVVPQKLASIPPNTYVTKSSRIIKRKVIWDPDEPSTARSLVTRSPKADLLKLEKPVKPDVTIITVDKKPVMKTVMKPDVKSPTKSPDSQKIKKRLSEVDRLLMDEGAVNMLYAVKNVDDAIKKKKTNVISLDKAQKELINKTNELKKDLKTNSDKVSPKSLRRKDSPVPTPTKKMVPASVSRKKSKDSSRSSLHSPPSSPSMMFSNHAEASRIIRRHSSSSYSSMEGEFDDKKIDGDIVQTQTSTLTDQEKLSKKRIASGSTEGIKLKRVKRNVEKESVITAEDAKGNEEASKNFNKLIDIVELKYDKYKTFSVKQVDHMVQIILLPSFNNEAYLTPEILNELCGIMKELQEDTNCTVVVISSSASSFCHGINYKTLLNDKEQSRKAFARKLATCVTNFLRILATFPKILVAGVHGDTVGAGVTVLPLFDMVIASDTATFSIPNARLGCAAEGGSLLSLPHLMHNVLVSELLYASRKLIAAEALRLGMVTRVLWPDKFQQELVSIVKSISNQSSQFMVLTKKQLRQHMMEHIEEALTKEVDTLVEHWTSAECQKNFGVYG</sequence>
<reference evidence="2 3" key="1">
    <citation type="submission" date="2015-09" db="EMBL/GenBank/DDBJ databases">
        <title>Draft genome of the scarab beetle Oryctes borbonicus.</title>
        <authorList>
            <person name="Meyer J.M."/>
            <person name="Markov G.V."/>
            <person name="Baskaran P."/>
            <person name="Herrmann M."/>
            <person name="Sommer R.J."/>
            <person name="Roedelsperger C."/>
        </authorList>
    </citation>
    <scope>NUCLEOTIDE SEQUENCE [LARGE SCALE GENOMIC DNA]</scope>
    <source>
        <strain evidence="2">OB123</strain>
        <tissue evidence="2">Whole animal</tissue>
    </source>
</reference>
<evidence type="ECO:0000256" key="1">
    <source>
        <dbReference type="SAM" id="MobiDB-lite"/>
    </source>
</evidence>
<dbReference type="Proteomes" id="UP000051574">
    <property type="component" value="Unassembled WGS sequence"/>
</dbReference>
<dbReference type="Pfam" id="PF00378">
    <property type="entry name" value="ECH_1"/>
    <property type="match status" value="1"/>
</dbReference>
<evidence type="ECO:0000313" key="2">
    <source>
        <dbReference type="EMBL" id="KRT82377.1"/>
    </source>
</evidence>
<dbReference type="PANTHER" id="PTHR43684">
    <property type="match status" value="1"/>
</dbReference>
<organism evidence="2 3">
    <name type="scientific">Oryctes borbonicus</name>
    <dbReference type="NCBI Taxonomy" id="1629725"/>
    <lineage>
        <taxon>Eukaryota</taxon>
        <taxon>Metazoa</taxon>
        <taxon>Ecdysozoa</taxon>
        <taxon>Arthropoda</taxon>
        <taxon>Hexapoda</taxon>
        <taxon>Insecta</taxon>
        <taxon>Pterygota</taxon>
        <taxon>Neoptera</taxon>
        <taxon>Endopterygota</taxon>
        <taxon>Coleoptera</taxon>
        <taxon>Polyphaga</taxon>
        <taxon>Scarabaeiformia</taxon>
        <taxon>Scarabaeidae</taxon>
        <taxon>Dynastinae</taxon>
        <taxon>Oryctes</taxon>
    </lineage>
</organism>
<feature type="region of interest" description="Disordered" evidence="1">
    <location>
        <begin position="570"/>
        <end position="590"/>
    </location>
</feature>
<feature type="non-terminal residue" evidence="2">
    <location>
        <position position="1"/>
    </location>
</feature>
<dbReference type="AlphaFoldDB" id="A0A0T6B4T7"/>
<name>A0A0T6B4T7_9SCAR</name>
<dbReference type="EMBL" id="LJIG01009789">
    <property type="protein sequence ID" value="KRT82377.1"/>
    <property type="molecule type" value="Genomic_DNA"/>
</dbReference>
<keyword evidence="3" id="KW-1185">Reference proteome</keyword>
<dbReference type="InterPro" id="IPR001753">
    <property type="entry name" value="Enoyl-CoA_hydra/iso"/>
</dbReference>
<dbReference type="PANTHER" id="PTHR43684:SF13">
    <property type="entry name" value="CHROMODOMAIN Y-LIKE PROTEIN"/>
    <property type="match status" value="1"/>
</dbReference>
<evidence type="ECO:0008006" key="4">
    <source>
        <dbReference type="Google" id="ProtNLM"/>
    </source>
</evidence>
<dbReference type="OrthoDB" id="6357915at2759"/>
<comment type="caution">
    <text evidence="2">The sequence shown here is derived from an EMBL/GenBank/DDBJ whole genome shotgun (WGS) entry which is preliminary data.</text>
</comment>
<feature type="region of interest" description="Disordered" evidence="1">
    <location>
        <begin position="205"/>
        <end position="228"/>
    </location>
</feature>
<gene>
    <name evidence="2" type="ORF">AMK59_3634</name>
</gene>
<feature type="compositionally biased region" description="Basic and acidic residues" evidence="1">
    <location>
        <begin position="499"/>
        <end position="511"/>
    </location>
</feature>
<dbReference type="CDD" id="cd06558">
    <property type="entry name" value="crotonase-like"/>
    <property type="match status" value="1"/>
</dbReference>
<feature type="region of interest" description="Disordered" evidence="1">
    <location>
        <begin position="499"/>
        <end position="558"/>
    </location>
</feature>
<feature type="compositionally biased region" description="Basic and acidic residues" evidence="1">
    <location>
        <begin position="205"/>
        <end position="223"/>
    </location>
</feature>
<dbReference type="Gene3D" id="3.90.226.10">
    <property type="entry name" value="2-enoyl-CoA Hydratase, Chain A, domain 1"/>
    <property type="match status" value="1"/>
</dbReference>
<dbReference type="InterPro" id="IPR051053">
    <property type="entry name" value="ECH/Chromodomain_protein"/>
</dbReference>
<accession>A0A0T6B4T7</accession>
<protein>
    <recommendedName>
        <fullName evidence="4">Enoyl-CoA hydratase/isomerase</fullName>
    </recommendedName>
</protein>
<dbReference type="InterPro" id="IPR029045">
    <property type="entry name" value="ClpP/crotonase-like_dom_sf"/>
</dbReference>
<dbReference type="SUPFAM" id="SSF52096">
    <property type="entry name" value="ClpP/crotonase"/>
    <property type="match status" value="1"/>
</dbReference>
<proteinExistence type="predicted"/>